<comment type="caution">
    <text evidence="2">The sequence shown here is derived from an EMBL/GenBank/DDBJ whole genome shotgun (WGS) entry which is preliminary data.</text>
</comment>
<reference evidence="2" key="1">
    <citation type="submission" date="2020-08" db="EMBL/GenBank/DDBJ databases">
        <title>Multicomponent nature underlies the extraordinary mechanical properties of spider dragline silk.</title>
        <authorList>
            <person name="Kono N."/>
            <person name="Nakamura H."/>
            <person name="Mori M."/>
            <person name="Yoshida Y."/>
            <person name="Ohtoshi R."/>
            <person name="Malay A.D."/>
            <person name="Moran D.A.P."/>
            <person name="Tomita M."/>
            <person name="Numata K."/>
            <person name="Arakawa K."/>
        </authorList>
    </citation>
    <scope>NUCLEOTIDE SEQUENCE</scope>
</reference>
<keyword evidence="3" id="KW-1185">Reference proteome</keyword>
<protein>
    <submittedName>
        <fullName evidence="2">Uncharacterized protein</fullName>
    </submittedName>
</protein>
<name>A0A8X6UQM0_NEPPI</name>
<gene>
    <name evidence="2" type="ORF">NPIL_365101</name>
</gene>
<feature type="compositionally biased region" description="Low complexity" evidence="1">
    <location>
        <begin position="66"/>
        <end position="83"/>
    </location>
</feature>
<sequence length="140" mass="15305">MADGMDCSLNSSSPQPAPASIPDEPSPPPATNAWEERAKKAAQDSKQNQTTTTESDTNKITPQVQTSTPATDTTDSTPDPNSSFANDLKEMLALFNPQKIIKSIALFKNITSKLNNKKTDSCQKFELFFDALPQLIEIWS</sequence>
<dbReference type="EMBL" id="BMAW01035044">
    <property type="protein sequence ID" value="GFU38004.1"/>
    <property type="molecule type" value="Genomic_DNA"/>
</dbReference>
<organism evidence="2 3">
    <name type="scientific">Nephila pilipes</name>
    <name type="common">Giant wood spider</name>
    <name type="synonym">Nephila maculata</name>
    <dbReference type="NCBI Taxonomy" id="299642"/>
    <lineage>
        <taxon>Eukaryota</taxon>
        <taxon>Metazoa</taxon>
        <taxon>Ecdysozoa</taxon>
        <taxon>Arthropoda</taxon>
        <taxon>Chelicerata</taxon>
        <taxon>Arachnida</taxon>
        <taxon>Araneae</taxon>
        <taxon>Araneomorphae</taxon>
        <taxon>Entelegynae</taxon>
        <taxon>Araneoidea</taxon>
        <taxon>Nephilidae</taxon>
        <taxon>Nephila</taxon>
    </lineage>
</organism>
<evidence type="ECO:0000313" key="3">
    <source>
        <dbReference type="Proteomes" id="UP000887013"/>
    </source>
</evidence>
<proteinExistence type="predicted"/>
<feature type="compositionally biased region" description="Pro residues" evidence="1">
    <location>
        <begin position="15"/>
        <end position="30"/>
    </location>
</feature>
<accession>A0A8X6UQM0</accession>
<dbReference type="AlphaFoldDB" id="A0A8X6UQM0"/>
<feature type="region of interest" description="Disordered" evidence="1">
    <location>
        <begin position="1"/>
        <end position="85"/>
    </location>
</feature>
<dbReference type="Proteomes" id="UP000887013">
    <property type="component" value="Unassembled WGS sequence"/>
</dbReference>
<feature type="compositionally biased region" description="Basic and acidic residues" evidence="1">
    <location>
        <begin position="34"/>
        <end position="43"/>
    </location>
</feature>
<evidence type="ECO:0000313" key="2">
    <source>
        <dbReference type="EMBL" id="GFU38004.1"/>
    </source>
</evidence>
<feature type="compositionally biased region" description="Polar residues" evidence="1">
    <location>
        <begin position="44"/>
        <end position="65"/>
    </location>
</feature>
<evidence type="ECO:0000256" key="1">
    <source>
        <dbReference type="SAM" id="MobiDB-lite"/>
    </source>
</evidence>